<dbReference type="Pfam" id="PF25304">
    <property type="entry name" value="WHD_eIF2D"/>
    <property type="match status" value="1"/>
</dbReference>
<dbReference type="EMBL" id="GEEE01019096">
    <property type="protein sequence ID" value="JAP44129.1"/>
    <property type="molecule type" value="Transcribed_RNA"/>
</dbReference>
<feature type="domain" description="SUI1" evidence="1">
    <location>
        <begin position="503"/>
        <end position="571"/>
    </location>
</feature>
<dbReference type="SUPFAM" id="SSF55159">
    <property type="entry name" value="eIF1-like"/>
    <property type="match status" value="1"/>
</dbReference>
<gene>
    <name evidence="2" type="primary">EIF2D</name>
    <name evidence="2" type="ORF">TR144064</name>
</gene>
<dbReference type="Pfam" id="PF01253">
    <property type="entry name" value="SUI1"/>
    <property type="match status" value="1"/>
</dbReference>
<dbReference type="InterPro" id="IPR039759">
    <property type="entry name" value="eIF2D_SUI1"/>
</dbReference>
<dbReference type="Gene3D" id="3.30.780.10">
    <property type="entry name" value="SUI1-like domain"/>
    <property type="match status" value="1"/>
</dbReference>
<sequence>TEISRDQDGLFIALRMLFDKPFKTRSTVLLRDSKKRKLIETIASTFKIDPSKAGEPFHGKSVHELKLNTNSRSDVLCYLVDGIPFIFEVESTLFPTVFFLTFLPNILKTFYTSESVLERIYHGAGLMLPGVFKDGPFAENFTDLCKGSVCAVASLSGSSDSVQTSKAVAVGLLAMSSADFQSSGGKGVFVTVLHTARDRLTELCSPHQRAQFALTETTPFLDKVSGLLPLQLNLPTEIDKDEADDFPLSDSETTAGNDQTELLMNCFLHGLSMLSAGDFPLPANVFYAKHMKNSNPSGAQLDIKKTAYKKVGVFLEKMAAEGYITLEVEKPGIIILTSVCQNNPRLDEFTAQPETVATCSPKKSNFCVEEYYFGPPVMEEVRIITSAVAPFFAAAGFGKGDAITQAEIHQLVSAYVDSRRLRNSDNKSTIKLDKLLMNVCDPNLLTEAPTSTLAQPSFQITYQNLITSLTRGLKVVYRLTFPSESGLQSRLTTGNKRPKLSLLETKVNGKNVTRISNLATFGIDPKSFSRHLRTILACSVNVLDDTTHYNSAVQAQGAHVIRLSKLLTEKFGLPESWIEGYKEPKKSKKKTGR</sequence>
<proteinExistence type="predicted"/>
<dbReference type="PROSITE" id="PS50296">
    <property type="entry name" value="SUI1"/>
    <property type="match status" value="1"/>
</dbReference>
<dbReference type="SUPFAM" id="SSF88697">
    <property type="entry name" value="PUA domain-like"/>
    <property type="match status" value="1"/>
</dbReference>
<dbReference type="PANTHER" id="PTHR12217:SF4">
    <property type="entry name" value="EUKARYOTIC TRANSLATION INITIATION FACTOR 2D"/>
    <property type="match status" value="1"/>
</dbReference>
<dbReference type="CDD" id="cd11608">
    <property type="entry name" value="eIF2D_C"/>
    <property type="match status" value="1"/>
</dbReference>
<dbReference type="InterPro" id="IPR015947">
    <property type="entry name" value="PUA-like_sf"/>
</dbReference>
<dbReference type="InterPro" id="IPR001950">
    <property type="entry name" value="SUI1"/>
</dbReference>
<reference evidence="2" key="1">
    <citation type="submission" date="2016-01" db="EMBL/GenBank/DDBJ databases">
        <title>Reference transcriptome for the parasite Schistocephalus solidus: insights into the molecular evolution of parasitism.</title>
        <authorList>
            <person name="Hebert F.O."/>
            <person name="Grambauer S."/>
            <person name="Barber I."/>
            <person name="Landry C.R."/>
            <person name="Aubin-Horth N."/>
        </authorList>
    </citation>
    <scope>NUCLEOTIDE SEQUENCE</scope>
</reference>
<evidence type="ECO:0000259" key="1">
    <source>
        <dbReference type="PROSITE" id="PS50296"/>
    </source>
</evidence>
<dbReference type="Pfam" id="PF17832">
    <property type="entry name" value="Pre-PUA"/>
    <property type="match status" value="1"/>
</dbReference>
<keyword evidence="2" id="KW-0648">Protein biosynthesis</keyword>
<dbReference type="InterPro" id="IPR039757">
    <property type="entry name" value="EIF2D"/>
</dbReference>
<feature type="non-terminal residue" evidence="2">
    <location>
        <position position="1"/>
    </location>
</feature>
<dbReference type="InterPro" id="IPR048248">
    <property type="entry name" value="PUA_eIF2d-like"/>
</dbReference>
<dbReference type="Pfam" id="PF26291">
    <property type="entry name" value="SWIB_eIF2D"/>
    <property type="match status" value="1"/>
</dbReference>
<dbReference type="Gene3D" id="3.10.400.20">
    <property type="match status" value="1"/>
</dbReference>
<dbReference type="AlphaFoldDB" id="A0A0X3NWQ0"/>
<dbReference type="PROSITE" id="PS50890">
    <property type="entry name" value="PUA"/>
    <property type="match status" value="1"/>
</dbReference>
<dbReference type="InterPro" id="IPR036877">
    <property type="entry name" value="SUI1_dom_sf"/>
</dbReference>
<dbReference type="Pfam" id="PF26292">
    <property type="entry name" value="PUA_elF2D"/>
    <property type="match status" value="1"/>
</dbReference>
<accession>A0A0X3NWQ0</accession>
<dbReference type="InterPro" id="IPR057429">
    <property type="entry name" value="WH_eIF2D"/>
</dbReference>
<dbReference type="InterPro" id="IPR041366">
    <property type="entry name" value="Pre-PUA"/>
</dbReference>
<name>A0A0X3NWQ0_SCHSO</name>
<keyword evidence="2" id="KW-0396">Initiation factor</keyword>
<dbReference type="GO" id="GO:0003743">
    <property type="term" value="F:translation initiation factor activity"/>
    <property type="evidence" value="ECO:0007669"/>
    <property type="project" value="UniProtKB-KW"/>
</dbReference>
<dbReference type="SUPFAM" id="SSF47592">
    <property type="entry name" value="SWIB/MDM2 domain"/>
    <property type="match status" value="1"/>
</dbReference>
<dbReference type="GO" id="GO:0001731">
    <property type="term" value="P:formation of translation preinitiation complex"/>
    <property type="evidence" value="ECO:0007669"/>
    <property type="project" value="InterPro"/>
</dbReference>
<organism evidence="2">
    <name type="scientific">Schistocephalus solidus</name>
    <name type="common">Tapeworm</name>
    <dbReference type="NCBI Taxonomy" id="70667"/>
    <lineage>
        <taxon>Eukaryota</taxon>
        <taxon>Metazoa</taxon>
        <taxon>Spiralia</taxon>
        <taxon>Lophotrochozoa</taxon>
        <taxon>Platyhelminthes</taxon>
        <taxon>Cestoda</taxon>
        <taxon>Eucestoda</taxon>
        <taxon>Diphyllobothriidea</taxon>
        <taxon>Diphyllobothriidae</taxon>
        <taxon>Schistocephalus</taxon>
    </lineage>
</organism>
<protein>
    <submittedName>
        <fullName evidence="2">Eukaryotic translation initiation factor 2D</fullName>
    </submittedName>
</protein>
<dbReference type="InterPro" id="IPR058886">
    <property type="entry name" value="SWIB_eIF2D"/>
</dbReference>
<dbReference type="CDD" id="cd21156">
    <property type="entry name" value="PUA_eIF2d-like"/>
    <property type="match status" value="1"/>
</dbReference>
<dbReference type="PANTHER" id="PTHR12217">
    <property type="entry name" value="EUKARYOTIC TRANSLATION INITIATION FACTOR 2D"/>
    <property type="match status" value="1"/>
</dbReference>
<dbReference type="InterPro" id="IPR036885">
    <property type="entry name" value="SWIB_MDM2_dom_sf"/>
</dbReference>
<evidence type="ECO:0000313" key="2">
    <source>
        <dbReference type="EMBL" id="JAP44129.1"/>
    </source>
</evidence>